<dbReference type="RefSeq" id="WP_216826148.1">
    <property type="nucleotide sequence ID" value="NZ_CP031165.1"/>
</dbReference>
<evidence type="ECO:0000313" key="8">
    <source>
        <dbReference type="EMBL" id="AXV08520.1"/>
    </source>
</evidence>
<feature type="transmembrane region" description="Helical" evidence="7">
    <location>
        <begin position="224"/>
        <end position="243"/>
    </location>
</feature>
<dbReference type="EMBL" id="CP031165">
    <property type="protein sequence ID" value="AXV08520.1"/>
    <property type="molecule type" value="Genomic_DNA"/>
</dbReference>
<keyword evidence="4 7" id="KW-1133">Transmembrane helix</keyword>
<feature type="transmembrane region" description="Helical" evidence="7">
    <location>
        <begin position="282"/>
        <end position="299"/>
    </location>
</feature>
<evidence type="ECO:0000256" key="1">
    <source>
        <dbReference type="ARBA" id="ARBA00004651"/>
    </source>
</evidence>
<dbReference type="CDD" id="cd06580">
    <property type="entry name" value="TM_PBP1_transp_TpRbsC_like"/>
    <property type="match status" value="1"/>
</dbReference>
<feature type="transmembrane region" description="Helical" evidence="7">
    <location>
        <begin position="352"/>
        <end position="370"/>
    </location>
</feature>
<evidence type="ECO:0000256" key="4">
    <source>
        <dbReference type="ARBA" id="ARBA00022989"/>
    </source>
</evidence>
<feature type="transmembrane region" description="Helical" evidence="7">
    <location>
        <begin position="136"/>
        <end position="156"/>
    </location>
</feature>
<accession>A0A346Y223</accession>
<dbReference type="Proteomes" id="UP000264006">
    <property type="component" value="Chromosome"/>
</dbReference>
<feature type="compositionally biased region" description="Basic and acidic residues" evidence="6">
    <location>
        <begin position="1"/>
        <end position="15"/>
    </location>
</feature>
<dbReference type="InterPro" id="IPR001851">
    <property type="entry name" value="ABC_transp_permease"/>
</dbReference>
<feature type="transmembrane region" description="Helical" evidence="7">
    <location>
        <begin position="168"/>
        <end position="188"/>
    </location>
</feature>
<feature type="transmembrane region" description="Helical" evidence="7">
    <location>
        <begin position="37"/>
        <end position="60"/>
    </location>
</feature>
<feature type="transmembrane region" description="Helical" evidence="7">
    <location>
        <begin position="113"/>
        <end position="130"/>
    </location>
</feature>
<organism evidence="8 9">
    <name type="scientific">Euzebya pacifica</name>
    <dbReference type="NCBI Taxonomy" id="1608957"/>
    <lineage>
        <taxon>Bacteria</taxon>
        <taxon>Bacillati</taxon>
        <taxon>Actinomycetota</taxon>
        <taxon>Nitriliruptoria</taxon>
        <taxon>Euzebyales</taxon>
    </lineage>
</organism>
<name>A0A346Y223_9ACTN</name>
<protein>
    <submittedName>
        <fullName evidence="8">Nucleoside ABC transporter, permease protein 1</fullName>
    </submittedName>
</protein>
<dbReference type="AlphaFoldDB" id="A0A346Y223"/>
<gene>
    <name evidence="8" type="ORF">DVS28_a3848</name>
</gene>
<evidence type="ECO:0000256" key="6">
    <source>
        <dbReference type="SAM" id="MobiDB-lite"/>
    </source>
</evidence>
<evidence type="ECO:0000256" key="5">
    <source>
        <dbReference type="ARBA" id="ARBA00023136"/>
    </source>
</evidence>
<evidence type="ECO:0000313" key="9">
    <source>
        <dbReference type="Proteomes" id="UP000264006"/>
    </source>
</evidence>
<evidence type="ECO:0000256" key="7">
    <source>
        <dbReference type="SAM" id="Phobius"/>
    </source>
</evidence>
<dbReference type="GO" id="GO:0005886">
    <property type="term" value="C:plasma membrane"/>
    <property type="evidence" value="ECO:0007669"/>
    <property type="project" value="UniProtKB-SubCell"/>
</dbReference>
<feature type="transmembrane region" description="Helical" evidence="7">
    <location>
        <begin position="255"/>
        <end position="276"/>
    </location>
</feature>
<feature type="transmembrane region" description="Helical" evidence="7">
    <location>
        <begin position="311"/>
        <end position="332"/>
    </location>
</feature>
<dbReference type="PANTHER" id="PTHR47089:SF1">
    <property type="entry name" value="GUANOSINE ABC TRANSPORTER PERMEASE PROTEIN NUPP"/>
    <property type="match status" value="1"/>
</dbReference>
<dbReference type="GO" id="GO:0022857">
    <property type="term" value="F:transmembrane transporter activity"/>
    <property type="evidence" value="ECO:0007669"/>
    <property type="project" value="InterPro"/>
</dbReference>
<evidence type="ECO:0000256" key="2">
    <source>
        <dbReference type="ARBA" id="ARBA00022475"/>
    </source>
</evidence>
<reference evidence="8 9" key="1">
    <citation type="submission" date="2018-09" db="EMBL/GenBank/DDBJ databases">
        <title>Complete genome sequence of Euzebya sp. DY32-46 isolated from seawater of Pacific Ocean.</title>
        <authorList>
            <person name="Xu L."/>
            <person name="Wu Y.-H."/>
            <person name="Xu X.-W."/>
        </authorList>
    </citation>
    <scope>NUCLEOTIDE SEQUENCE [LARGE SCALE GENOMIC DNA]</scope>
    <source>
        <strain evidence="8 9">DY32-46</strain>
    </source>
</reference>
<comment type="subcellular location">
    <subcellularLocation>
        <location evidence="1">Cell membrane</location>
        <topology evidence="1">Multi-pass membrane protein</topology>
    </subcellularLocation>
</comment>
<keyword evidence="9" id="KW-1185">Reference proteome</keyword>
<dbReference type="Pfam" id="PF02653">
    <property type="entry name" value="BPD_transp_2"/>
    <property type="match status" value="1"/>
</dbReference>
<keyword evidence="3 7" id="KW-0812">Transmembrane</keyword>
<proteinExistence type="predicted"/>
<keyword evidence="5 7" id="KW-0472">Membrane</keyword>
<feature type="transmembrane region" description="Helical" evidence="7">
    <location>
        <begin position="80"/>
        <end position="101"/>
    </location>
</feature>
<dbReference type="KEGG" id="euz:DVS28_a3848"/>
<sequence>MSGPDDPKTTPRETEDGGVPADTITGRLDPWMALSPLLVLLAALLCAVVIGGIVMVLTGANPVEAYWALLRGAVGSPDRIASSLARATPFIGASLALAFAFKAGLFNIGAEGQLLIGALFGGWAGTWSWMAGAPSIVAIPVVIGMGMLGGALYGGFPGFLKAKTGAHEVIVTIMLNTIALRLVEWLVLSRDPVILLDTTASVPHSREIVESAKLPHMPFAGASSLHWGLALGIVACAVMWFVMERTSTGFELKTVGLNPSAAIYAGMSVSKVWILAMAGSGAFAGLAGAAEVSGSVGFIQPGVFRNIGFDSIAIALLARANPWAIIPAALLWGALLSGAPLMQLEANLSIDLVRIVQALILLFVAADLIVRRLFRIRGERGEGAALAAGWGG</sequence>
<evidence type="ECO:0000256" key="3">
    <source>
        <dbReference type="ARBA" id="ARBA00022692"/>
    </source>
</evidence>
<feature type="region of interest" description="Disordered" evidence="6">
    <location>
        <begin position="1"/>
        <end position="21"/>
    </location>
</feature>
<keyword evidence="2" id="KW-1003">Cell membrane</keyword>
<dbReference type="PANTHER" id="PTHR47089">
    <property type="entry name" value="ABC TRANSPORTER, PERMEASE PROTEIN"/>
    <property type="match status" value="1"/>
</dbReference>